<accession>A0A0S4JBA2</accession>
<dbReference type="VEuPathDB" id="TriTrypDB:BSAL_17095"/>
<evidence type="ECO:0000313" key="4">
    <source>
        <dbReference type="Proteomes" id="UP000051952"/>
    </source>
</evidence>
<dbReference type="Proteomes" id="UP000051952">
    <property type="component" value="Unassembled WGS sequence"/>
</dbReference>
<feature type="transmembrane region" description="Helical" evidence="2">
    <location>
        <begin position="3600"/>
        <end position="3622"/>
    </location>
</feature>
<organism evidence="3 4">
    <name type="scientific">Bodo saltans</name>
    <name type="common">Flagellated protozoan</name>
    <dbReference type="NCBI Taxonomy" id="75058"/>
    <lineage>
        <taxon>Eukaryota</taxon>
        <taxon>Discoba</taxon>
        <taxon>Euglenozoa</taxon>
        <taxon>Kinetoplastea</taxon>
        <taxon>Metakinetoplastina</taxon>
        <taxon>Eubodonida</taxon>
        <taxon>Bodonidae</taxon>
        <taxon>Bodo</taxon>
    </lineage>
</organism>
<sequence length="3656" mass="386214">MMYSAPVSNILSRAHQSLNDGQQPPKTAAAYKPPPQHPHLITIAICAVVLASLVAGTTAVPIQPTFDAARQSTVSATGTYVVDGLSTYSNGTLIFPDLTKSYSLTINVQGTVSLTVQGGLLLEVVAIRATTLDTTVTAAANVSLWISDVANLAVEITDGGIVRTIQADTGDTLQTLVVNADSSFIGSATQDFLQLSYAPSCITTLNLVNTSNPTTTAHINSLVSSDALGGLTVTITEGSQLAFTSFLTQCQSCSNVAFSILKGSNVTVSNPWYAGLYVALSTSVSVTVDNSTVVIPSYFILASGISAAVSTKISNNASVTVSEVLYALSIGGSTNVVIDNSTVEADGGVVVAISCATVSVTVRNETTITGYMGYSPGSVLTAETCSLASVNISDSTVTAYEASYFLDVVTAAISIHGSAIATYVTPCQIAFTIPNTTAVVGLSVVSSNFTSSYDSSLLTLSNIATFPVSPASSFVIQSNSFVGAWSSLLATNIVNYSVTSGQYLTTTISSNTINSVYSFQAFAFVEGWPRQGLTVTQNSAQVVVRRIILVDTAMMNNFPVTQTKLFVVGNNVTAAAASSSFPALQAAGSGCTTVNGDSAATAICWNTVVIVSGGALQSVVLFSNAYGNHASSLLADNIVNINSGAQNANPVVMFFPTMTITTRVSVFRNVISIGADSTVAYWSLFDNLNTTVAMTVVGSALMSFPTSALSSTLCNSYSSSTASTVLCANAVNLAAGASLVVGSVIRNSSIGTLGASLVFDMQAAPTNQISASIGQFDFFYLSNATSFTVNGLTFSSQLSATIRLLRSSLVLGAVSAQSLSATFTDTSSAGVNFGFVFIEDLKYSTALTMSSLSISMNTLQGSATAAICLKCYVKDNVAVKSNTISITNSPLAVASIAGIIFGTLPLYDNVPTASQKTGAVTGNLLIVAPTNVNPSGSASCTNGASICGNTLSLKGTGVSNVTVCPGCGTQDANWTVTVSNNVFGIQNTPLLVTVALCPGCIAWNGLVRVLDQNFTVTGTYEFMMNFGGLDVKNGTGVVQWNQMRASPANVSQILDAGWFGSCTTNLSTNVSAICGNTVVANLLSVDREIEADRFNRLILQNAGAVFCSGCAARENATLSVVNNYFESFNTTGAHVVVCDDCHATGENMPVDTTNSTALSDGLVTTWNLLTVSNNTVITRKGPPSANYVPLYGSQYIYTVYASTAIYKHNITLCSRCTAANGGNLQLFSNTYTHLLDDGRYDNFSSYHYDTLQINQINVTFCHQCNSSGADTLIALYNNTATAEGQYFGGMRGCSHCVVNESGRIIVATNLITVAGGYGTVDVFNSANLTVGANTTMRIVRNYKNTFQYNYLSDMKAQLETMFPVCDEEFIGNPKDSFICGNVFASITSNYYYTPTWFNFRSCTFCNASHPELTNATMVKNRELIIANNSWTTWYPSHKAYFGEQCAGNVWMTLNTLTSNYANNLDFSFCENCTVSPSANSTNIFRVEYNTVTGVAYTSTVALASYKSHHGVIVCQNNVRSQYYSFQAPLLVDQATQTDVVCIIPNSTWSHTTNNTVLITSSGTASQILCRGCFTRGFGSIQVQNHTFLATVYNSASLTLCMNCHVSVNGELLILNNIFYTMYTSTVNIAFNNQMNSQSSHRAINNEILSGSYLEEIYDSGYDAIKEHREDLLTYCLSRTLDKTPMGNNETTLRLSKQMSKYGSLVCGNLFYPLYPSYLNVVGVQSLDAVQGLTHYVENNTLTTRPYIYTLTLQWCYYCNVYDAPLRVAHNYGQLSGSEYVTVFFTGVRIAYATSKVHVITNNNFIGSNDYDLSNPHDAAFAIEVLQRTASADPLWNVDSGTINNTVVATNDLYGATVSFCRGCQVAQGATMLIVKNEIRRSNSYSYSGFSDATSLCQECTMANSGVFRIWNNSVDVRNSSVVEFVGLRDFDTYNAPFRMHRNAFIAYNRSVLPREFTATCGDYNTSEIHDDLFYHQEVCGNVMRAQDADQVSTYLVRGLYARSSVLVDINTVIQQDATTAYTYGCDGCFGEPLEWFNFVNPYKESVTDVSNTQPTAPAAGSNITRNATNATTATHSLPPHLSHTHRLRNASSETPTMRFSSSSGTISTSHSHTLPHTTTRTRLPAYSTNSGVLLNRNVMEVIRYTSVTHRLLSGGSTNNAAYTAWNNTLYSTGTQRAAVTMMHYTLCQNSHVLVAENLITDNSEAADAVINNATGSLDEMSDFCPVGVCGNTALLQGAQTSFSTISYGASAQWVDVIRNQVLLDDMYSAYATLLANSTASFATVIGNNVTATTSISTVLATESVQNVYYWWGSFKLDNNVVNATGRTADSYPQTIVHNASCTLPSGYYTVVCQNTFALRTDSFSAVLARSVNVVVGVSITNNSIIASGVQNATAIVAQNMQTGYQYVAVGALTVQDNVIAMDNMGDFTDTQDTCSARCGTGILAAQQAYYENGTVPLASTTTTNATMAASICYTCNTNNGALSVQDNRVTLYKAQRYHCNHCLGRVDISLSTNLASIHSGFTGRPQNTLAPSLVDAVLYTGSAIGDSTVIKNNEIQLEELEVSTCDATDFVGVCPSFYYDTYTANLVRGVVMGFGTYDSSINVQSNTILANVTVNNSFLLGSTAMVAVQVTAKPTTAIMTVQSNTMTLQGGSPQAFVCGGISDAYQSAYAISITGNTASAYGNETSIAACLGCSVSYQALTLTSNTLTAGKGTYGNGAICASCSANSYNGAITFGVKDNVLAFTNVETFRGIIAYLVSATYGTAVSIKENAIGASSGIAPTFTWSQTCPSSSFYICHNTISASYVSSVANTTICGSCSVSGNIYTTQSLTANYNQINVNSVDASYTVFYDGTFSGTGSTSNVVDNTVIIQNVVNTSIVPFQVSSSSAISLVANNLFVLNHAGSHVLGYLVGGPATSSGSPTDKTCINGNLVTTSSSGTATPMGPFATTQLVRATFLPLQTRRFAEAVQFQVTFTQRSLSRQTTIKSMLTPSMRRTLFSTMAPSVEQEVQAMLWITRSSFKMWVNTSIVPFQVSSSSAISLVANNLFVLNHAGSHVLGYLVGGPATSSGSPTDKTCINGNLVTTSSSGTATPMGLQNNCNTSVVSNTIRVYNGTGLGGWSMLGSRGATGVLILDANTIDNGIDINSVISSADPVTGLPTYTGGNANFILTNNNFPGKNVSVGVGGGSNTLTLSGGTVNYVVLSGSALTANSNTQVVLTSVTLQGLIFGGGLGSSVVNITGGAIHSNNAIAFAAATISNLIMNLMQISVSASRGFQVLTTSPIYLLSVVNSTVTTSSITTTSVTQDLQSGALIYIQNGTLSSSNVSFETLTFSNGGILVLDGANTTDSIITILDATFTGAHDLMFVEPSASSIAISTTVNITGSTFTAALSNTYYAENFGDSTSSSVNTLGGFSVYYDTSALLNFSSFHQPSTPNYLLQLACTSFDGMRGMLMSHTAYTPYTRIKTFALFSWAGAQCFTFTKSQSPSNSTIASFSVEPSVTKQTESSSKSQSPTTSSSPSLSDSPSWSDSTSPTESDSPSETESATESTSQSPSTSLSPSHSVTPSVTPSPSASPTPSVSPSNSASPTSTATLLLEEEHGRLQLVIIATVVAGVLGVLALVAFIKIKFFSAATASAVPTHPDAVELGQVGQANCPTAV</sequence>
<evidence type="ECO:0000256" key="1">
    <source>
        <dbReference type="SAM" id="MobiDB-lite"/>
    </source>
</evidence>
<keyword evidence="2" id="KW-1133">Transmembrane helix</keyword>
<feature type="compositionally biased region" description="Low complexity" evidence="1">
    <location>
        <begin position="2100"/>
        <end position="2117"/>
    </location>
</feature>
<gene>
    <name evidence="3" type="ORF">BSAL_10370</name>
</gene>
<dbReference type="VEuPathDB" id="TriTrypDB:BSAL_48080"/>
<evidence type="ECO:0000256" key="2">
    <source>
        <dbReference type="SAM" id="Phobius"/>
    </source>
</evidence>
<feature type="transmembrane region" description="Helical" evidence="2">
    <location>
        <begin position="40"/>
        <end position="62"/>
    </location>
</feature>
<keyword evidence="2" id="KW-0812">Transmembrane</keyword>
<keyword evidence="2" id="KW-0472">Membrane</keyword>
<reference evidence="4" key="1">
    <citation type="submission" date="2015-09" db="EMBL/GenBank/DDBJ databases">
        <authorList>
            <consortium name="Pathogen Informatics"/>
        </authorList>
    </citation>
    <scope>NUCLEOTIDE SEQUENCE [LARGE SCALE GENOMIC DNA]</scope>
    <source>
        <strain evidence="4">Lake Konstanz</strain>
    </source>
</reference>
<feature type="region of interest" description="Disordered" evidence="1">
    <location>
        <begin position="2091"/>
        <end position="2117"/>
    </location>
</feature>
<evidence type="ECO:0000313" key="3">
    <source>
        <dbReference type="EMBL" id="CUG87487.1"/>
    </source>
</evidence>
<dbReference type="EMBL" id="CYKH01001528">
    <property type="protein sequence ID" value="CUG87487.1"/>
    <property type="molecule type" value="Genomic_DNA"/>
</dbReference>
<protein>
    <submittedName>
        <fullName evidence="3">Uncharacterized protein</fullName>
    </submittedName>
</protein>
<name>A0A0S4JBA2_BODSA</name>
<keyword evidence="4" id="KW-1185">Reference proteome</keyword>
<proteinExistence type="predicted"/>
<feature type="region of interest" description="Disordered" evidence="1">
    <location>
        <begin position="3498"/>
        <end position="3588"/>
    </location>
</feature>